<dbReference type="Proteomes" id="UP001500713">
    <property type="component" value="Unassembled WGS sequence"/>
</dbReference>
<name>A0ABN1A0Y4_9SPHN</name>
<dbReference type="EMBL" id="BAAAEM010000002">
    <property type="protein sequence ID" value="GAA0464772.1"/>
    <property type="molecule type" value="Genomic_DNA"/>
</dbReference>
<proteinExistence type="predicted"/>
<comment type="caution">
    <text evidence="1">The sequence shown here is derived from an EMBL/GenBank/DDBJ whole genome shotgun (WGS) entry which is preliminary data.</text>
</comment>
<protein>
    <submittedName>
        <fullName evidence="1">Uncharacterized protein</fullName>
    </submittedName>
</protein>
<keyword evidence="2" id="KW-1185">Reference proteome</keyword>
<gene>
    <name evidence="1" type="ORF">GCM10009096_01580</name>
</gene>
<organism evidence="1 2">
    <name type="scientific">Parasphingorhabdus litoris</name>
    <dbReference type="NCBI Taxonomy" id="394733"/>
    <lineage>
        <taxon>Bacteria</taxon>
        <taxon>Pseudomonadati</taxon>
        <taxon>Pseudomonadota</taxon>
        <taxon>Alphaproteobacteria</taxon>
        <taxon>Sphingomonadales</taxon>
        <taxon>Sphingomonadaceae</taxon>
        <taxon>Parasphingorhabdus</taxon>
    </lineage>
</organism>
<evidence type="ECO:0000313" key="2">
    <source>
        <dbReference type="Proteomes" id="UP001500713"/>
    </source>
</evidence>
<accession>A0ABN1A0Y4</accession>
<sequence>MRLEQKNSKSSAGRLLKNIRQQLRKQYGAEGKIRIVLEGFSGDDVLLSYATRKALHKVFIVNGRRTLWRLARVDLLTIRPVLGIMKK</sequence>
<evidence type="ECO:0000313" key="1">
    <source>
        <dbReference type="EMBL" id="GAA0464772.1"/>
    </source>
</evidence>
<reference evidence="1 2" key="1">
    <citation type="journal article" date="2019" name="Int. J. Syst. Evol. Microbiol.">
        <title>The Global Catalogue of Microorganisms (GCM) 10K type strain sequencing project: providing services to taxonomists for standard genome sequencing and annotation.</title>
        <authorList>
            <consortium name="The Broad Institute Genomics Platform"/>
            <consortium name="The Broad Institute Genome Sequencing Center for Infectious Disease"/>
            <person name="Wu L."/>
            <person name="Ma J."/>
        </authorList>
    </citation>
    <scope>NUCLEOTIDE SEQUENCE [LARGE SCALE GENOMIC DNA]</scope>
    <source>
        <strain evidence="1 2">JCM 14162</strain>
    </source>
</reference>